<comment type="caution">
    <text evidence="2">The sequence shown here is derived from an EMBL/GenBank/DDBJ whole genome shotgun (WGS) entry which is preliminary data.</text>
</comment>
<evidence type="ECO:0000256" key="1">
    <source>
        <dbReference type="SAM" id="MobiDB-lite"/>
    </source>
</evidence>
<evidence type="ECO:0000313" key="2">
    <source>
        <dbReference type="EMBL" id="GLQ07785.1"/>
    </source>
</evidence>
<feature type="region of interest" description="Disordered" evidence="1">
    <location>
        <begin position="1"/>
        <end position="39"/>
    </location>
</feature>
<feature type="compositionally biased region" description="Basic and acidic residues" evidence="1">
    <location>
        <begin position="1"/>
        <end position="11"/>
    </location>
</feature>
<reference evidence="2" key="2">
    <citation type="submission" date="2023-01" db="EMBL/GenBank/DDBJ databases">
        <title>Draft genome sequence of Sneathiella chinensis strain NBRC 103408.</title>
        <authorList>
            <person name="Sun Q."/>
            <person name="Mori K."/>
        </authorList>
    </citation>
    <scope>NUCLEOTIDE SEQUENCE</scope>
    <source>
        <strain evidence="2">NBRC 103408</strain>
    </source>
</reference>
<reference evidence="2" key="1">
    <citation type="journal article" date="2014" name="Int. J. Syst. Evol. Microbiol.">
        <title>Complete genome of a new Firmicutes species belonging to the dominant human colonic microbiota ('Ruminococcus bicirculans') reveals two chromosomes and a selective capacity to utilize plant glucans.</title>
        <authorList>
            <consortium name="NISC Comparative Sequencing Program"/>
            <person name="Wegmann U."/>
            <person name="Louis P."/>
            <person name="Goesmann A."/>
            <person name="Henrissat B."/>
            <person name="Duncan S.H."/>
            <person name="Flint H.J."/>
        </authorList>
    </citation>
    <scope>NUCLEOTIDE SEQUENCE</scope>
    <source>
        <strain evidence="2">NBRC 103408</strain>
    </source>
</reference>
<name>A0ABQ5U6K8_9PROT</name>
<gene>
    <name evidence="2" type="ORF">GCM10007924_30060</name>
</gene>
<accession>A0ABQ5U6K8</accession>
<protein>
    <submittedName>
        <fullName evidence="2">Uncharacterized protein</fullName>
    </submittedName>
</protein>
<keyword evidence="3" id="KW-1185">Reference proteome</keyword>
<feature type="compositionally biased region" description="Basic residues" evidence="1">
    <location>
        <begin position="18"/>
        <end position="29"/>
    </location>
</feature>
<organism evidence="2 3">
    <name type="scientific">Sneathiella chinensis</name>
    <dbReference type="NCBI Taxonomy" id="349750"/>
    <lineage>
        <taxon>Bacteria</taxon>
        <taxon>Pseudomonadati</taxon>
        <taxon>Pseudomonadota</taxon>
        <taxon>Alphaproteobacteria</taxon>
        <taxon>Sneathiellales</taxon>
        <taxon>Sneathiellaceae</taxon>
        <taxon>Sneathiella</taxon>
    </lineage>
</organism>
<dbReference type="Proteomes" id="UP001161409">
    <property type="component" value="Unassembled WGS sequence"/>
</dbReference>
<sequence length="85" mass="9388">MTPQGKPKDFPRFAASAKRARRYGARAKPARTLNPAPATNKKHLAAQRGFFYADNASPHSITENVKFYADSQKIAAACPNNNEIR</sequence>
<proteinExistence type="predicted"/>
<dbReference type="EMBL" id="BSNF01000009">
    <property type="protein sequence ID" value="GLQ07785.1"/>
    <property type="molecule type" value="Genomic_DNA"/>
</dbReference>
<evidence type="ECO:0000313" key="3">
    <source>
        <dbReference type="Proteomes" id="UP001161409"/>
    </source>
</evidence>